<keyword evidence="1" id="KW-1133">Transmembrane helix</keyword>
<sequence length="148" mass="15527">MERTRLAPTVGIVACVVLLVALVVPYLLVRTPGIVATYYGTSLINPLFAGLFAVVALLGFAAGREERTDPVVAAAVSLVFGAFGLLICVLWVASDPGVIIFNLDLSPESGAGESSLVRSLEYHPYVVALVALVVPVSAGWYARELGLL</sequence>
<evidence type="ECO:0000313" key="2">
    <source>
        <dbReference type="EMBL" id="MFD1512099.1"/>
    </source>
</evidence>
<name>A0ABD6AT40_9EURY</name>
<dbReference type="Proteomes" id="UP001597187">
    <property type="component" value="Unassembled WGS sequence"/>
</dbReference>
<proteinExistence type="predicted"/>
<protein>
    <submittedName>
        <fullName evidence="2">Uncharacterized protein</fullName>
    </submittedName>
</protein>
<organism evidence="2 3">
    <name type="scientific">Halomarina rubra</name>
    <dbReference type="NCBI Taxonomy" id="2071873"/>
    <lineage>
        <taxon>Archaea</taxon>
        <taxon>Methanobacteriati</taxon>
        <taxon>Methanobacteriota</taxon>
        <taxon>Stenosarchaea group</taxon>
        <taxon>Halobacteria</taxon>
        <taxon>Halobacteriales</taxon>
        <taxon>Natronomonadaceae</taxon>
        <taxon>Halomarina</taxon>
    </lineage>
</organism>
<dbReference type="AlphaFoldDB" id="A0ABD6AT40"/>
<dbReference type="Pfam" id="PF24416">
    <property type="entry name" value="DUF7548"/>
    <property type="match status" value="1"/>
</dbReference>
<feature type="transmembrane region" description="Helical" evidence="1">
    <location>
        <begin position="7"/>
        <end position="29"/>
    </location>
</feature>
<evidence type="ECO:0000313" key="3">
    <source>
        <dbReference type="Proteomes" id="UP001597187"/>
    </source>
</evidence>
<evidence type="ECO:0000256" key="1">
    <source>
        <dbReference type="SAM" id="Phobius"/>
    </source>
</evidence>
<feature type="transmembrane region" description="Helical" evidence="1">
    <location>
        <begin position="71"/>
        <end position="93"/>
    </location>
</feature>
<accession>A0ABD6AT40</accession>
<dbReference type="EMBL" id="JBHUDC010000002">
    <property type="protein sequence ID" value="MFD1512099.1"/>
    <property type="molecule type" value="Genomic_DNA"/>
</dbReference>
<keyword evidence="3" id="KW-1185">Reference proteome</keyword>
<keyword evidence="1" id="KW-0472">Membrane</keyword>
<gene>
    <name evidence="2" type="ORF">ACFSBT_02235</name>
</gene>
<comment type="caution">
    <text evidence="2">The sequence shown here is derived from an EMBL/GenBank/DDBJ whole genome shotgun (WGS) entry which is preliminary data.</text>
</comment>
<feature type="transmembrane region" description="Helical" evidence="1">
    <location>
        <begin position="122"/>
        <end position="142"/>
    </location>
</feature>
<dbReference type="RefSeq" id="WP_250872085.1">
    <property type="nucleotide sequence ID" value="NZ_JALXFV010000002.1"/>
</dbReference>
<keyword evidence="1" id="KW-0812">Transmembrane</keyword>
<dbReference type="InterPro" id="IPR055970">
    <property type="entry name" value="DUF7548"/>
</dbReference>
<feature type="transmembrane region" description="Helical" evidence="1">
    <location>
        <begin position="35"/>
        <end position="59"/>
    </location>
</feature>
<reference evidence="2 3" key="1">
    <citation type="journal article" date="2019" name="Int. J. Syst. Evol. Microbiol.">
        <title>The Global Catalogue of Microorganisms (GCM) 10K type strain sequencing project: providing services to taxonomists for standard genome sequencing and annotation.</title>
        <authorList>
            <consortium name="The Broad Institute Genomics Platform"/>
            <consortium name="The Broad Institute Genome Sequencing Center for Infectious Disease"/>
            <person name="Wu L."/>
            <person name="Ma J."/>
        </authorList>
    </citation>
    <scope>NUCLEOTIDE SEQUENCE [LARGE SCALE GENOMIC DNA]</scope>
    <source>
        <strain evidence="2 3">CGMCC 1.12563</strain>
    </source>
</reference>